<sequence length="153" mass="16289">MPDPSSSSSAGCTPLFVPIQQAILTAPDSTPPRPPAARRKTLAGVTNFVGFPVQRSSPRLKKKRGSMPIAKLAEKVLCHRLGIVNDGEPINEATIAKFVAMFNGQLPDIVISSLRALFRMDCDFVSAVEESLVQHGGAGAVELQVQPAPEEEA</sequence>
<dbReference type="Proteomes" id="UP001732700">
    <property type="component" value="Chromosome 5C"/>
</dbReference>
<keyword evidence="2" id="KW-1185">Reference proteome</keyword>
<proteinExistence type="predicted"/>
<evidence type="ECO:0000313" key="2">
    <source>
        <dbReference type="Proteomes" id="UP001732700"/>
    </source>
</evidence>
<reference evidence="1" key="1">
    <citation type="submission" date="2021-05" db="EMBL/GenBank/DDBJ databases">
        <authorList>
            <person name="Scholz U."/>
            <person name="Mascher M."/>
            <person name="Fiebig A."/>
        </authorList>
    </citation>
    <scope>NUCLEOTIDE SEQUENCE [LARGE SCALE GENOMIC DNA]</scope>
</reference>
<evidence type="ECO:0000313" key="1">
    <source>
        <dbReference type="EnsemblPlants" id="AVESA.00010b.r2.5CG0912060.1.CDS.1"/>
    </source>
</evidence>
<organism evidence="1 2">
    <name type="scientific">Avena sativa</name>
    <name type="common">Oat</name>
    <dbReference type="NCBI Taxonomy" id="4498"/>
    <lineage>
        <taxon>Eukaryota</taxon>
        <taxon>Viridiplantae</taxon>
        <taxon>Streptophyta</taxon>
        <taxon>Embryophyta</taxon>
        <taxon>Tracheophyta</taxon>
        <taxon>Spermatophyta</taxon>
        <taxon>Magnoliopsida</taxon>
        <taxon>Liliopsida</taxon>
        <taxon>Poales</taxon>
        <taxon>Poaceae</taxon>
        <taxon>BOP clade</taxon>
        <taxon>Pooideae</taxon>
        <taxon>Poodae</taxon>
        <taxon>Poeae</taxon>
        <taxon>Poeae Chloroplast Group 1 (Aveneae type)</taxon>
        <taxon>Aveninae</taxon>
        <taxon>Avena</taxon>
    </lineage>
</organism>
<reference evidence="1" key="2">
    <citation type="submission" date="2025-09" db="UniProtKB">
        <authorList>
            <consortium name="EnsemblPlants"/>
        </authorList>
    </citation>
    <scope>IDENTIFICATION</scope>
</reference>
<name>A0ACD5Y568_AVESA</name>
<dbReference type="EnsemblPlants" id="AVESA.00010b.r2.5CG0912060.1">
    <property type="protein sequence ID" value="AVESA.00010b.r2.5CG0912060.1.CDS.1"/>
    <property type="gene ID" value="AVESA.00010b.r2.5CG0912060"/>
</dbReference>
<protein>
    <submittedName>
        <fullName evidence="1">Uncharacterized protein</fullName>
    </submittedName>
</protein>
<accession>A0ACD5Y568</accession>